<feature type="domain" description="CARDB" evidence="2">
    <location>
        <begin position="498"/>
        <end position="595"/>
    </location>
</feature>
<dbReference type="InterPro" id="IPR008969">
    <property type="entry name" value="CarboxyPept-like_regulatory"/>
</dbReference>
<dbReference type="SUPFAM" id="SSF49452">
    <property type="entry name" value="Starch-binding domain-like"/>
    <property type="match status" value="2"/>
</dbReference>
<dbReference type="Pfam" id="PF07705">
    <property type="entry name" value="CARDB"/>
    <property type="match status" value="2"/>
</dbReference>
<evidence type="ECO:0000313" key="4">
    <source>
        <dbReference type="EMBL" id="CAO81624.1"/>
    </source>
</evidence>
<gene>
    <name evidence="4" type="ordered locus">CLOAM1790</name>
</gene>
<feature type="domain" description="FlgD/Vpr Ig-like" evidence="3">
    <location>
        <begin position="1964"/>
        <end position="2015"/>
    </location>
</feature>
<proteinExistence type="predicted"/>
<feature type="region of interest" description="Disordered" evidence="1">
    <location>
        <begin position="462"/>
        <end position="481"/>
    </location>
</feature>
<dbReference type="EMBL" id="CU466930">
    <property type="protein sequence ID" value="CAO81624.1"/>
    <property type="molecule type" value="Genomic_DNA"/>
</dbReference>
<dbReference type="Pfam" id="PF13620">
    <property type="entry name" value="CarboxypepD_reg"/>
    <property type="match status" value="3"/>
</dbReference>
<dbReference type="NCBIfam" id="NF038128">
    <property type="entry name" value="choice_anch_J"/>
    <property type="match status" value="2"/>
</dbReference>
<evidence type="ECO:0000313" key="5">
    <source>
        <dbReference type="Proteomes" id="UP000002019"/>
    </source>
</evidence>
<sequence length="2027" mass="218462">MGKEITMKRLSLLLVMIFILGLMVPMLNASEVTIGAGDQTGRIPVDMYYKNSLFECLYYQDELLIVNGSITGVAFYNNFSSNLPGMPINIWLGITTQTDLSGGWIPSTQLTQVFTGNVDFPSGTNTINITFTTPFQYSGGVLVMMVERVMDTEYYSSSDLFACQTIGTNRALNIYSDSVDYDPANPPTGTTASGKFPKTTFFYTGQGIGNDLACLSITGNTTPSVGQSYQYVVTVKNNGQNAQNTYTVKLMQTGDVELASLPGLPINEAQTLTYTFNWTPSVAGPTTLYGKVVLATDEIPSNNQSPALSIAVQPAGIQAVTIADGTETMRIPMDFFWKNSLSETIYLSDELGFVSGTITSLAFYNNFFDSPSNGATKIWLGSTNVQDLSGGWIPSTQMTLVFDGNITYPSGINTITIPLQTPYMHTPGNLVMMVQRPMDNDYYSSSDNFYGLTIGTNRTLKVQSDSTPYDPANPPAGTTPVGQVPKTTIFYTGQQIVNDLACLSITGSSTPNVGSPATYTITVKNNGTATQTNYTVKLMKEGGVQIASVPGTSIATLQTATFDLSWNPTAVGTTYLYGVVELAGDEIATNNQTANFTVQVMEAGQTVVQIGQGTATNSTTGAPTPYGTYYKNFRQQYLYTAADIYAAGGAPGLITSLAFNVTSLNTCSAMPNYTIKVKHTDQTELTTTFEVGEYTTVWNSASFLPTTGWNIHTFTTPFFWNGASNLLIDICTDLIPGNYTQNASVPYTLTAYSSCLRFQSDSSPASAATTGTTSTNRANARLYMTISDMGSLTGVVTSAAAPLQGASVTVIGTVFHTVTAADGSYNLPYVPVGTQQVMATKHGYNEVTHTVTIVEDQTTTQNFELTLLPQVTVSGRIVGSDQPTVGLAGATIALSGYEPYQATTNATGNFTIPNVFANQTYNYVATATGYQPATGQVVVGTTNVNMGDITVNELAFPPYGVVAEEAANFTNVTVTWQPPNPNAQTITEGFEGTTFPPTDWSQIITDTSAPGTTGVYPTWCQVGTIALTPAVPPHGGSYQAAMWWSYNHQDEWLITPQFSCPGNAVLQFWSYVYLGSTNNDHYYIKVSTDNGNTWTVLWDATALTGGWNYYATPITIDLSSYTGQQIKLAWHADDPPSADGMWYVWFVDDILIGTPDNVLKFSTEELLAASKVNNSTPKMVYPSLPISRDRIKNPAISEPVLSVERPTENNRVLLGYRVYRLLAADQGNEANWTTLTPSTITPTTYVDNAWQPLPSGVYKFAVKAVYTNNVFSNAAFSNEIHKGMMGTLTGTVTEFGTNLPIQGATITAGEYSGQSDATGHYSFGVYAGTYTVTCTKQGYQSGSQAGVVITGMQTTTQNFVLTEITLPPVNVQATDNGAIANITWMAPGSAGGEWLHYDSGENNDSIGTGSANDFDVYIRYPASALADYAGMSLYTLKVWPAQAGTFSVRVWTGGTAAAPANMVVDQGFTPVLDTYNTVTLNNPVLVTGNEELWFGYRNVVTSGYPAGCDAGPAVNGFGNMMYFGGSWTTLIEQNPDLDYNWNIQGFVGWAAPTAAPSFEGIRTVLQRTKSLPQGMAKSISHNNETVQSIKSTDDRVLVGYQVWRLLQGQETNESAWTSLTGTPITALSFADEGWASLPDGTYKWAVKAVYTGGAYSVAALSNALPLYHEIGTIAGIVRNMQNQPISGATVTCEDVTATTNASGAYSMTVLSGVHSVTASHPNYASVTHSGIIVVTGQTTTVNFQLPPTSDLFSDGFETYPDFTLTFAPWTLVDVDLSGTYGIQGYAWENAYSPMAFIIFNPTTTTPPLTSLTAHGGNKMACSFASTTPPNNDWMITPQLSGASSIKFWARSYVDDYGLERFKVGISNNTTPSSFTIISGPNYIQAPVEWTEYTYQITQPGPLYIGIQCLSNDAFFFCVDDVSIMGNDVNDPELPVVVTALHNNYPNPFNPETTISYSVKEKGPVTIEIYNVKGQLVKTVVKGIQEPGNHTIVWNGTDDNGRSVSSGIYYYKMQAGKYSSTKKMIMMK</sequence>
<protein>
    <recommendedName>
        <fullName evidence="6">FlgD Ig-like domain-containing protein</fullName>
    </recommendedName>
</protein>
<organism evidence="4 5">
    <name type="scientific">Cloacimonas acidaminovorans (strain Evry)</name>
    <dbReference type="NCBI Taxonomy" id="459349"/>
    <lineage>
        <taxon>Bacteria</taxon>
        <taxon>Pseudomonadati</taxon>
        <taxon>Candidatus Cloacimonadota</taxon>
        <taxon>Candidatus Cloacimonadia</taxon>
        <taxon>Candidatus Cloacimonadales</taxon>
        <taxon>Candidatus Cloacimonadaceae</taxon>
        <taxon>Candidatus Cloacimonas</taxon>
    </lineage>
</organism>
<dbReference type="NCBIfam" id="TIGR04183">
    <property type="entry name" value="Por_Secre_tail"/>
    <property type="match status" value="1"/>
</dbReference>
<dbReference type="InterPro" id="IPR011635">
    <property type="entry name" value="CARDB"/>
</dbReference>
<dbReference type="Gene3D" id="2.60.120.200">
    <property type="match status" value="2"/>
</dbReference>
<reference evidence="4 5" key="1">
    <citation type="journal article" date="2008" name="J. Bacteriol.">
        <title>'Candidatus Cloacamonas acidaminovorans': genome sequence reconstruction provides a first glimpse of a new bacterial division.</title>
        <authorList>
            <person name="Pelletier E."/>
            <person name="Kreimeyer A."/>
            <person name="Bocs S."/>
            <person name="Rouy Z."/>
            <person name="Gyapay G."/>
            <person name="Chouari R."/>
            <person name="Riviere D."/>
            <person name="Ganesan A."/>
            <person name="Daegelen P."/>
            <person name="Sghir A."/>
            <person name="Cohen G.N."/>
            <person name="Medigue C."/>
            <person name="Weissenbach J."/>
            <person name="Le Paslier D."/>
        </authorList>
    </citation>
    <scope>NUCLEOTIDE SEQUENCE [LARGE SCALE GENOMIC DNA]</scope>
    <source>
        <strain evidence="5">Evry</strain>
    </source>
</reference>
<dbReference type="InterPro" id="IPR025965">
    <property type="entry name" value="FlgD/Vpr_Ig-like"/>
</dbReference>
<dbReference type="InterPro" id="IPR026444">
    <property type="entry name" value="Secre_tail"/>
</dbReference>
<keyword evidence="5" id="KW-1185">Reference proteome</keyword>
<name>B0VJG4_CLOAI</name>
<dbReference type="Gene3D" id="2.60.40.4070">
    <property type="match status" value="1"/>
</dbReference>
<dbReference type="STRING" id="459349.CLOAM1790"/>
<dbReference type="Proteomes" id="UP000002019">
    <property type="component" value="Chromosome"/>
</dbReference>
<evidence type="ECO:0000259" key="3">
    <source>
        <dbReference type="Pfam" id="PF13860"/>
    </source>
</evidence>
<dbReference type="InterPro" id="IPR013784">
    <property type="entry name" value="Carb-bd-like_fold"/>
</dbReference>
<accession>B0VJG4</accession>
<dbReference type="GO" id="GO:0030246">
    <property type="term" value="F:carbohydrate binding"/>
    <property type="evidence" value="ECO:0007669"/>
    <property type="project" value="InterPro"/>
</dbReference>
<evidence type="ECO:0000256" key="1">
    <source>
        <dbReference type="SAM" id="MobiDB-lite"/>
    </source>
</evidence>
<dbReference type="eggNOG" id="COG1572">
    <property type="taxonomic scope" value="Bacteria"/>
</dbReference>
<dbReference type="KEGG" id="caci:CLOAM1790"/>
<evidence type="ECO:0000259" key="2">
    <source>
        <dbReference type="Pfam" id="PF07705"/>
    </source>
</evidence>
<dbReference type="Gene3D" id="2.60.40.10">
    <property type="entry name" value="Immunoglobulins"/>
    <property type="match status" value="2"/>
</dbReference>
<evidence type="ECO:0008006" key="6">
    <source>
        <dbReference type="Google" id="ProtNLM"/>
    </source>
</evidence>
<dbReference type="HOGENOM" id="CLU_233472_0_0_0"/>
<dbReference type="SUPFAM" id="SSF49464">
    <property type="entry name" value="Carboxypeptidase regulatory domain-like"/>
    <property type="match status" value="2"/>
</dbReference>
<feature type="domain" description="CARDB" evidence="2">
    <location>
        <begin position="210"/>
        <end position="288"/>
    </location>
</feature>
<dbReference type="Pfam" id="PF13860">
    <property type="entry name" value="FlgD_ig"/>
    <property type="match status" value="1"/>
</dbReference>
<dbReference type="InterPro" id="IPR013783">
    <property type="entry name" value="Ig-like_fold"/>
</dbReference>
<dbReference type="Gene3D" id="2.60.40.1120">
    <property type="entry name" value="Carboxypeptidase-like, regulatory domain"/>
    <property type="match status" value="4"/>
</dbReference>